<evidence type="ECO:0000313" key="5">
    <source>
        <dbReference type="Proteomes" id="UP000502260"/>
    </source>
</evidence>
<dbReference type="CDD" id="cd17535">
    <property type="entry name" value="REC_NarL-like"/>
    <property type="match status" value="1"/>
</dbReference>
<protein>
    <recommendedName>
        <fullName evidence="3">Response regulatory domain-containing protein</fullName>
    </recommendedName>
</protein>
<accession>A0A6F8VIR9</accession>
<dbReference type="InterPro" id="IPR011006">
    <property type="entry name" value="CheY-like_superfamily"/>
</dbReference>
<dbReference type="Pfam" id="PF00072">
    <property type="entry name" value="Response_reg"/>
    <property type="match status" value="1"/>
</dbReference>
<reference evidence="5" key="1">
    <citation type="submission" date="2020-03" db="EMBL/GenBank/DDBJ databases">
        <title>Complete genome sequence of sulfur-oxidizing bacterium skT11.</title>
        <authorList>
            <person name="Kanda M."/>
            <person name="Kojima H."/>
            <person name="Fukui M."/>
        </authorList>
    </citation>
    <scope>NUCLEOTIDE SEQUENCE [LARGE SCALE GENOMIC DNA]</scope>
    <source>
        <strain evidence="5">skT11</strain>
    </source>
</reference>
<dbReference type="InterPro" id="IPR050595">
    <property type="entry name" value="Bact_response_regulator"/>
</dbReference>
<gene>
    <name evidence="4" type="ORF">SKTS_35510</name>
</gene>
<dbReference type="KEGG" id="slac:SKTS_35510"/>
<evidence type="ECO:0000259" key="3">
    <source>
        <dbReference type="PROSITE" id="PS50110"/>
    </source>
</evidence>
<dbReference type="InterPro" id="IPR001789">
    <property type="entry name" value="Sig_transdc_resp-reg_receiver"/>
</dbReference>
<evidence type="ECO:0000256" key="2">
    <source>
        <dbReference type="PROSITE-ProRule" id="PRU00169"/>
    </source>
</evidence>
<dbReference type="EMBL" id="AP022853">
    <property type="protein sequence ID" value="BCB28665.1"/>
    <property type="molecule type" value="Genomic_DNA"/>
</dbReference>
<feature type="domain" description="Response regulatory" evidence="3">
    <location>
        <begin position="2"/>
        <end position="118"/>
    </location>
</feature>
<dbReference type="Proteomes" id="UP000502260">
    <property type="component" value="Chromosome"/>
</dbReference>
<dbReference type="PROSITE" id="PS50110">
    <property type="entry name" value="RESPONSE_REGULATORY"/>
    <property type="match status" value="1"/>
</dbReference>
<keyword evidence="1 2" id="KW-0597">Phosphoprotein</keyword>
<dbReference type="GO" id="GO:0000160">
    <property type="term" value="P:phosphorelay signal transduction system"/>
    <property type="evidence" value="ECO:0007669"/>
    <property type="project" value="InterPro"/>
</dbReference>
<dbReference type="Gene3D" id="3.40.50.2300">
    <property type="match status" value="1"/>
</dbReference>
<organism evidence="4 5">
    <name type="scientific">Sulfurimicrobium lacus</name>
    <dbReference type="NCBI Taxonomy" id="2715678"/>
    <lineage>
        <taxon>Bacteria</taxon>
        <taxon>Pseudomonadati</taxon>
        <taxon>Pseudomonadota</taxon>
        <taxon>Betaproteobacteria</taxon>
        <taxon>Nitrosomonadales</taxon>
        <taxon>Sulfuricellaceae</taxon>
        <taxon>Sulfurimicrobium</taxon>
    </lineage>
</organism>
<feature type="modified residue" description="4-aspartylphosphate" evidence="2">
    <location>
        <position position="53"/>
    </location>
</feature>
<name>A0A6F8VIR9_9PROT</name>
<dbReference type="AlphaFoldDB" id="A0A6F8VIR9"/>
<dbReference type="SUPFAM" id="SSF52172">
    <property type="entry name" value="CheY-like"/>
    <property type="match status" value="1"/>
</dbReference>
<keyword evidence="5" id="KW-1185">Reference proteome</keyword>
<proteinExistence type="predicted"/>
<dbReference type="PANTHER" id="PTHR44591">
    <property type="entry name" value="STRESS RESPONSE REGULATOR PROTEIN 1"/>
    <property type="match status" value="1"/>
</dbReference>
<evidence type="ECO:0000256" key="1">
    <source>
        <dbReference type="ARBA" id="ARBA00022553"/>
    </source>
</evidence>
<sequence length="131" mass="14422">MMVYLVEDSPVIRERLRDMVMELDPGTTVLEAASPGAAIAGIVERRPELVVLDLKLEGGSGLDVLREVNEKVPACRVIVFSNHASQPYRKKCMAMGAEWFFDKAQDFELVRDKVRQVAGAASDGTESGKKI</sequence>
<dbReference type="RefSeq" id="WP_173068429.1">
    <property type="nucleotide sequence ID" value="NZ_AP022853.1"/>
</dbReference>
<dbReference type="InterPro" id="IPR058245">
    <property type="entry name" value="NreC/VraR/RcsB-like_REC"/>
</dbReference>
<evidence type="ECO:0000313" key="4">
    <source>
        <dbReference type="EMBL" id="BCB28665.1"/>
    </source>
</evidence>
<dbReference type="PANTHER" id="PTHR44591:SF23">
    <property type="entry name" value="CHEY SUBFAMILY"/>
    <property type="match status" value="1"/>
</dbReference>
<dbReference type="SMART" id="SM00448">
    <property type="entry name" value="REC"/>
    <property type="match status" value="1"/>
</dbReference>